<name>A0A0F8ZFC4_9ZZZZ</name>
<dbReference type="EMBL" id="LAZR01048210">
    <property type="protein sequence ID" value="KKK92438.1"/>
    <property type="molecule type" value="Genomic_DNA"/>
</dbReference>
<evidence type="ECO:0000313" key="1">
    <source>
        <dbReference type="EMBL" id="KKK92438.1"/>
    </source>
</evidence>
<accession>A0A0F8ZFC4</accession>
<sequence length="77" mass="9194">MSNPDFVSVFADRFSDFVTFRRSGGVEFHGQSKQLRYFDRFLQQEDFLGRWPTDDVVERYMTTIKHLHPLTRGSRFS</sequence>
<protein>
    <recommendedName>
        <fullName evidence="2">Integrase SAM-like N-terminal domain-containing protein</fullName>
    </recommendedName>
</protein>
<proteinExistence type="predicted"/>
<evidence type="ECO:0008006" key="2">
    <source>
        <dbReference type="Google" id="ProtNLM"/>
    </source>
</evidence>
<organism evidence="1">
    <name type="scientific">marine sediment metagenome</name>
    <dbReference type="NCBI Taxonomy" id="412755"/>
    <lineage>
        <taxon>unclassified sequences</taxon>
        <taxon>metagenomes</taxon>
        <taxon>ecological metagenomes</taxon>
    </lineage>
</organism>
<comment type="caution">
    <text evidence="1">The sequence shown here is derived from an EMBL/GenBank/DDBJ whole genome shotgun (WGS) entry which is preliminary data.</text>
</comment>
<feature type="non-terminal residue" evidence="1">
    <location>
        <position position="77"/>
    </location>
</feature>
<reference evidence="1" key="1">
    <citation type="journal article" date="2015" name="Nature">
        <title>Complex archaea that bridge the gap between prokaryotes and eukaryotes.</title>
        <authorList>
            <person name="Spang A."/>
            <person name="Saw J.H."/>
            <person name="Jorgensen S.L."/>
            <person name="Zaremba-Niedzwiedzka K."/>
            <person name="Martijn J."/>
            <person name="Lind A.E."/>
            <person name="van Eijk R."/>
            <person name="Schleper C."/>
            <person name="Guy L."/>
            <person name="Ettema T.J."/>
        </authorList>
    </citation>
    <scope>NUCLEOTIDE SEQUENCE</scope>
</reference>
<gene>
    <name evidence="1" type="ORF">LCGC14_2702920</name>
</gene>
<dbReference type="AlphaFoldDB" id="A0A0F8ZFC4"/>